<dbReference type="Proteomes" id="UP000007305">
    <property type="component" value="Chromosome 4"/>
</dbReference>
<evidence type="ECO:0000256" key="1">
    <source>
        <dbReference type="SAM" id="MobiDB-lite"/>
    </source>
</evidence>
<feature type="compositionally biased region" description="Low complexity" evidence="1">
    <location>
        <begin position="48"/>
        <end position="63"/>
    </location>
</feature>
<dbReference type="PaxDb" id="4577-GRMZM2G309847_P01"/>
<accession>A0A1D6Q8V0</accession>
<feature type="compositionally biased region" description="Basic residues" evidence="1">
    <location>
        <begin position="22"/>
        <end position="32"/>
    </location>
</feature>
<dbReference type="EnsemblPlants" id="Zm00001eb189300_T001">
    <property type="protein sequence ID" value="Zm00001eb189300_P001"/>
    <property type="gene ID" value="Zm00001eb189300"/>
</dbReference>
<evidence type="ECO:0000313" key="5">
    <source>
        <dbReference type="Proteomes" id="UP000007305"/>
    </source>
</evidence>
<dbReference type="Gramene" id="Zm00001eb189300_T001">
    <property type="protein sequence ID" value="Zm00001eb189300_P001"/>
    <property type="gene ID" value="Zm00001eb189300"/>
</dbReference>
<feature type="transmembrane region" description="Helical" evidence="2">
    <location>
        <begin position="76"/>
        <end position="92"/>
    </location>
</feature>
<feature type="region of interest" description="Disordered" evidence="1">
    <location>
        <begin position="1"/>
        <end position="68"/>
    </location>
</feature>
<organism evidence="3">
    <name type="scientific">Zea mays</name>
    <name type="common">Maize</name>
    <dbReference type="NCBI Taxonomy" id="4577"/>
    <lineage>
        <taxon>Eukaryota</taxon>
        <taxon>Viridiplantae</taxon>
        <taxon>Streptophyta</taxon>
        <taxon>Embryophyta</taxon>
        <taxon>Tracheophyta</taxon>
        <taxon>Spermatophyta</taxon>
        <taxon>Magnoliopsida</taxon>
        <taxon>Liliopsida</taxon>
        <taxon>Poales</taxon>
        <taxon>Poaceae</taxon>
        <taxon>PACMAD clade</taxon>
        <taxon>Panicoideae</taxon>
        <taxon>Andropogonodae</taxon>
        <taxon>Andropogoneae</taxon>
        <taxon>Tripsacinae</taxon>
        <taxon>Zea</taxon>
    </lineage>
</organism>
<dbReference type="PANTHER" id="PTHR34672:SF9">
    <property type="entry name" value="POLLEN-SPECIFIC ARABINOGALACTA PROTEIN BAN102"/>
    <property type="match status" value="1"/>
</dbReference>
<reference evidence="4" key="3">
    <citation type="submission" date="2019-07" db="EMBL/GenBank/DDBJ databases">
        <authorList>
            <person name="Seetharam A."/>
            <person name="Woodhouse M."/>
            <person name="Cannon E."/>
        </authorList>
    </citation>
    <scope>NUCLEOTIDE SEQUENCE [LARGE SCALE GENOMIC DNA]</scope>
    <source>
        <strain evidence="4">cv. B73</strain>
    </source>
</reference>
<keyword evidence="5" id="KW-1185">Reference proteome</keyword>
<feature type="transmembrane region" description="Helical" evidence="2">
    <location>
        <begin position="104"/>
        <end position="123"/>
    </location>
</feature>
<dbReference type="AlphaFoldDB" id="A0A1D6Q8V0"/>
<dbReference type="PANTHER" id="PTHR34672">
    <property type="entry name" value="POLLEN-SPECIFIC ARABINOGALACTA PROTEIN BAN102"/>
    <property type="match status" value="1"/>
</dbReference>
<dbReference type="eggNOG" id="ENOG502S74N">
    <property type="taxonomic scope" value="Eukaryota"/>
</dbReference>
<protein>
    <submittedName>
        <fullName evidence="3">Pollen-specific arabinogalacta protein BAN102</fullName>
    </submittedName>
</protein>
<sequence length="124" mass="12973">MRTCRHVAGATTWHGSPPPTPRRYKSRPRPRLRSPYYPGKRSSEQRETSSPPSHPAAAVSTVANKPPHPGMEMKKIACAVLVAASATVALAAEAPAPSPTSGSSAVAPAIVGAAVASFFAYYIH</sequence>
<gene>
    <name evidence="3" type="ORF">ZEAMMB73_Zm00001d051658</name>
</gene>
<keyword evidence="2" id="KW-0472">Membrane</keyword>
<dbReference type="IntAct" id="A0A1D6Q8V0">
    <property type="interactions" value="4"/>
</dbReference>
<dbReference type="EMBL" id="CM000780">
    <property type="protein sequence ID" value="AQK54816.1"/>
    <property type="molecule type" value="Genomic_DNA"/>
</dbReference>
<evidence type="ECO:0000313" key="3">
    <source>
        <dbReference type="EMBL" id="AQK54816.1"/>
    </source>
</evidence>
<keyword evidence="2" id="KW-1133">Transmembrane helix</keyword>
<name>A0A1D6Q8V0_MAIZE</name>
<reference evidence="4" key="4">
    <citation type="submission" date="2021-05" db="UniProtKB">
        <authorList>
            <consortium name="EnsemblPlants"/>
        </authorList>
    </citation>
    <scope>IDENTIFICATION</scope>
    <source>
        <strain evidence="4">cv. B73</strain>
    </source>
</reference>
<keyword evidence="2" id="KW-0812">Transmembrane</keyword>
<evidence type="ECO:0000256" key="2">
    <source>
        <dbReference type="SAM" id="Phobius"/>
    </source>
</evidence>
<proteinExistence type="predicted"/>
<dbReference type="InterPro" id="IPR044702">
    <property type="entry name" value="AGP23/40"/>
</dbReference>
<evidence type="ECO:0000313" key="4">
    <source>
        <dbReference type="EnsemblPlants" id="Zm00001eb189300_P001"/>
    </source>
</evidence>
<reference evidence="5" key="1">
    <citation type="journal article" date="2009" name="Science">
        <title>The B73 maize genome: complexity, diversity, and dynamics.</title>
        <authorList>
            <person name="Schnable P.S."/>
            <person name="Ware D."/>
            <person name="Fulton R.S."/>
            <person name="Stein J.C."/>
            <person name="Wei F."/>
            <person name="Pasternak S."/>
            <person name="Liang C."/>
            <person name="Zhang J."/>
            <person name="Fulton L."/>
            <person name="Graves T.A."/>
            <person name="Minx P."/>
            <person name="Reily A.D."/>
            <person name="Courtney L."/>
            <person name="Kruchowski S.S."/>
            <person name="Tomlinson C."/>
            <person name="Strong C."/>
            <person name="Delehaunty K."/>
            <person name="Fronick C."/>
            <person name="Courtney B."/>
            <person name="Rock S.M."/>
            <person name="Belter E."/>
            <person name="Du F."/>
            <person name="Kim K."/>
            <person name="Abbott R.M."/>
            <person name="Cotton M."/>
            <person name="Levy A."/>
            <person name="Marchetto P."/>
            <person name="Ochoa K."/>
            <person name="Jackson S.M."/>
            <person name="Gillam B."/>
            <person name="Chen W."/>
            <person name="Yan L."/>
            <person name="Higginbotham J."/>
            <person name="Cardenas M."/>
            <person name="Waligorski J."/>
            <person name="Applebaum E."/>
            <person name="Phelps L."/>
            <person name="Falcone J."/>
            <person name="Kanchi K."/>
            <person name="Thane T."/>
            <person name="Scimone A."/>
            <person name="Thane N."/>
            <person name="Henke J."/>
            <person name="Wang T."/>
            <person name="Ruppert J."/>
            <person name="Shah N."/>
            <person name="Rotter K."/>
            <person name="Hodges J."/>
            <person name="Ingenthron E."/>
            <person name="Cordes M."/>
            <person name="Kohlberg S."/>
            <person name="Sgro J."/>
            <person name="Delgado B."/>
            <person name="Mead K."/>
            <person name="Chinwalla A."/>
            <person name="Leonard S."/>
            <person name="Crouse K."/>
            <person name="Collura K."/>
            <person name="Kudrna D."/>
            <person name="Currie J."/>
            <person name="He R."/>
            <person name="Angelova A."/>
            <person name="Rajasekar S."/>
            <person name="Mueller T."/>
            <person name="Lomeli R."/>
            <person name="Scara G."/>
            <person name="Ko A."/>
            <person name="Delaney K."/>
            <person name="Wissotski M."/>
            <person name="Lopez G."/>
            <person name="Campos D."/>
            <person name="Braidotti M."/>
            <person name="Ashley E."/>
            <person name="Golser W."/>
            <person name="Kim H."/>
            <person name="Lee S."/>
            <person name="Lin J."/>
            <person name="Dujmic Z."/>
            <person name="Kim W."/>
            <person name="Talag J."/>
            <person name="Zuccolo A."/>
            <person name="Fan C."/>
            <person name="Sebastian A."/>
            <person name="Kramer M."/>
            <person name="Spiegel L."/>
            <person name="Nascimento L."/>
            <person name="Zutavern T."/>
            <person name="Miller B."/>
            <person name="Ambroise C."/>
            <person name="Muller S."/>
            <person name="Spooner W."/>
            <person name="Narechania A."/>
            <person name="Ren L."/>
            <person name="Wei S."/>
            <person name="Kumari S."/>
            <person name="Faga B."/>
            <person name="Levy M.J."/>
            <person name="McMahan L."/>
            <person name="Van Buren P."/>
            <person name="Vaughn M.W."/>
            <person name="Ying K."/>
            <person name="Yeh C.-T."/>
            <person name="Emrich S.J."/>
            <person name="Jia Y."/>
            <person name="Kalyanaraman A."/>
            <person name="Hsia A.-P."/>
            <person name="Barbazuk W.B."/>
            <person name="Baucom R.S."/>
            <person name="Brutnell T.P."/>
            <person name="Carpita N.C."/>
            <person name="Chaparro C."/>
            <person name="Chia J.-M."/>
            <person name="Deragon J.-M."/>
            <person name="Estill J.C."/>
            <person name="Fu Y."/>
            <person name="Jeddeloh J.A."/>
            <person name="Han Y."/>
            <person name="Lee H."/>
            <person name="Li P."/>
            <person name="Lisch D.R."/>
            <person name="Liu S."/>
            <person name="Liu Z."/>
            <person name="Nagel D.H."/>
            <person name="McCann M.C."/>
            <person name="SanMiguel P."/>
            <person name="Myers A.M."/>
            <person name="Nettleton D."/>
            <person name="Nguyen J."/>
            <person name="Penning B.W."/>
            <person name="Ponnala L."/>
            <person name="Schneider K.L."/>
            <person name="Schwartz D.C."/>
            <person name="Sharma A."/>
            <person name="Soderlund C."/>
            <person name="Springer N.M."/>
            <person name="Sun Q."/>
            <person name="Wang H."/>
            <person name="Waterman M."/>
            <person name="Westerman R."/>
            <person name="Wolfgruber T.K."/>
            <person name="Yang L."/>
            <person name="Yu Y."/>
            <person name="Zhang L."/>
            <person name="Zhou S."/>
            <person name="Zhu Q."/>
            <person name="Bennetzen J.L."/>
            <person name="Dawe R.K."/>
            <person name="Jiang J."/>
            <person name="Jiang N."/>
            <person name="Presting G.G."/>
            <person name="Wessler S.R."/>
            <person name="Aluru S."/>
            <person name="Martienssen R.A."/>
            <person name="Clifton S.W."/>
            <person name="McCombie W.R."/>
            <person name="Wing R.A."/>
            <person name="Wilson R.K."/>
        </authorList>
    </citation>
    <scope>NUCLEOTIDE SEQUENCE [LARGE SCALE GENOMIC DNA]</scope>
    <source>
        <strain evidence="5">cv. B73</strain>
    </source>
</reference>
<reference evidence="3" key="2">
    <citation type="submission" date="2015-12" db="EMBL/GenBank/DDBJ databases">
        <title>Update maize B73 reference genome by single molecule sequencing technologies.</title>
        <authorList>
            <consortium name="Maize Genome Sequencing Project"/>
            <person name="Ware D."/>
        </authorList>
    </citation>
    <scope>NUCLEOTIDE SEQUENCE</scope>
    <source>
        <tissue evidence="3">Seedling</tissue>
    </source>
</reference>